<feature type="compositionally biased region" description="Low complexity" evidence="17">
    <location>
        <begin position="924"/>
        <end position="935"/>
    </location>
</feature>
<keyword evidence="10" id="KW-0479">Metal-binding</keyword>
<feature type="compositionally biased region" description="Low complexity" evidence="17">
    <location>
        <begin position="769"/>
        <end position="786"/>
    </location>
</feature>
<keyword evidence="14" id="KW-0805">Transcription regulation</keyword>
<dbReference type="Pfam" id="PF00397">
    <property type="entry name" value="WW"/>
    <property type="match status" value="1"/>
</dbReference>
<dbReference type="KEGG" id="tut:107365578"/>
<feature type="compositionally biased region" description="Basic and acidic residues" evidence="17">
    <location>
        <begin position="1125"/>
        <end position="1135"/>
    </location>
</feature>
<dbReference type="Pfam" id="PF17907">
    <property type="entry name" value="AWS"/>
    <property type="match status" value="1"/>
</dbReference>
<dbReference type="GO" id="GO:0005634">
    <property type="term" value="C:nucleus"/>
    <property type="evidence" value="ECO:0007669"/>
    <property type="project" value="UniProtKB-SubCell"/>
</dbReference>
<feature type="compositionally biased region" description="Polar residues" evidence="17">
    <location>
        <begin position="1090"/>
        <end position="1100"/>
    </location>
</feature>
<evidence type="ECO:0000256" key="14">
    <source>
        <dbReference type="ARBA" id="ARBA00023015"/>
    </source>
</evidence>
<feature type="compositionally biased region" description="Polar residues" evidence="17">
    <location>
        <begin position="185"/>
        <end position="205"/>
    </location>
</feature>
<evidence type="ECO:0000256" key="7">
    <source>
        <dbReference type="ARBA" id="ARBA00022603"/>
    </source>
</evidence>
<evidence type="ECO:0000256" key="4">
    <source>
        <dbReference type="ARBA" id="ARBA00022454"/>
    </source>
</evidence>
<dbReference type="FunFam" id="2.170.270.10:FF:000016">
    <property type="entry name" value="Histone-lysine N-methyltransferase"/>
    <property type="match status" value="1"/>
</dbReference>
<reference evidence="23" key="1">
    <citation type="submission" date="2011-08" db="EMBL/GenBank/DDBJ databases">
        <authorList>
            <person name="Rombauts S."/>
        </authorList>
    </citation>
    <scope>NUCLEOTIDE SEQUENCE</scope>
    <source>
        <strain evidence="23">London</strain>
    </source>
</reference>
<dbReference type="InterPro" id="IPR036020">
    <property type="entry name" value="WW_dom_sf"/>
</dbReference>
<keyword evidence="16" id="KW-0539">Nucleus</keyword>
<dbReference type="CDD" id="cd19172">
    <property type="entry name" value="SET_SETD2"/>
    <property type="match status" value="1"/>
</dbReference>
<keyword evidence="4" id="KW-0158">Chromosome</keyword>
<dbReference type="EMBL" id="CAEY01000235">
    <property type="status" value="NOT_ANNOTATED_CDS"/>
    <property type="molecule type" value="Genomic_DNA"/>
</dbReference>
<dbReference type="SMART" id="SM00570">
    <property type="entry name" value="AWS"/>
    <property type="match status" value="1"/>
</dbReference>
<accession>T1KM22</accession>
<evidence type="ECO:0000256" key="16">
    <source>
        <dbReference type="ARBA" id="ARBA00023242"/>
    </source>
</evidence>
<dbReference type="GO" id="GO:0032259">
    <property type="term" value="P:methylation"/>
    <property type="evidence" value="ECO:0007669"/>
    <property type="project" value="UniProtKB-KW"/>
</dbReference>
<name>T1KM22_TETUR</name>
<feature type="domain" description="WW" evidence="18">
    <location>
        <begin position="1313"/>
        <end position="1346"/>
    </location>
</feature>
<dbReference type="GO" id="GO:0030154">
    <property type="term" value="P:cell differentiation"/>
    <property type="evidence" value="ECO:0007669"/>
    <property type="project" value="UniProtKB-KW"/>
</dbReference>
<evidence type="ECO:0000256" key="5">
    <source>
        <dbReference type="ARBA" id="ARBA00022473"/>
    </source>
</evidence>
<dbReference type="PANTHER" id="PTHR46711:SF1">
    <property type="entry name" value="HISTONE-LYSINE N-METHYLTRANSFERASE SETD2"/>
    <property type="match status" value="1"/>
</dbReference>
<keyword evidence="11" id="KW-0221">Differentiation</keyword>
<dbReference type="InterPro" id="IPR038190">
    <property type="entry name" value="SRI_sf"/>
</dbReference>
<feature type="compositionally biased region" description="Basic and acidic residues" evidence="17">
    <location>
        <begin position="619"/>
        <end position="633"/>
    </location>
</feature>
<evidence type="ECO:0000256" key="8">
    <source>
        <dbReference type="ARBA" id="ARBA00022679"/>
    </source>
</evidence>
<feature type="compositionally biased region" description="Basic and acidic residues" evidence="17">
    <location>
        <begin position="143"/>
        <end position="167"/>
    </location>
</feature>
<feature type="domain" description="Post-SET" evidence="20">
    <location>
        <begin position="414"/>
        <end position="430"/>
    </location>
</feature>
<dbReference type="Gene3D" id="1.10.1740.100">
    <property type="entry name" value="Set2, Rpb1 interacting domain"/>
    <property type="match status" value="1"/>
</dbReference>
<dbReference type="InterPro" id="IPR046341">
    <property type="entry name" value="SET_dom_sf"/>
</dbReference>
<feature type="compositionally biased region" description="Low complexity" evidence="17">
    <location>
        <begin position="172"/>
        <end position="184"/>
    </location>
</feature>
<dbReference type="PROSITE" id="PS50020">
    <property type="entry name" value="WW_DOMAIN_2"/>
    <property type="match status" value="1"/>
</dbReference>
<organism evidence="22 23">
    <name type="scientific">Tetranychus urticae</name>
    <name type="common">Two-spotted spider mite</name>
    <dbReference type="NCBI Taxonomy" id="32264"/>
    <lineage>
        <taxon>Eukaryota</taxon>
        <taxon>Metazoa</taxon>
        <taxon>Ecdysozoa</taxon>
        <taxon>Arthropoda</taxon>
        <taxon>Chelicerata</taxon>
        <taxon>Arachnida</taxon>
        <taxon>Acari</taxon>
        <taxon>Acariformes</taxon>
        <taxon>Trombidiformes</taxon>
        <taxon>Prostigmata</taxon>
        <taxon>Eleutherengona</taxon>
        <taxon>Raphignathae</taxon>
        <taxon>Tetranychoidea</taxon>
        <taxon>Tetranychidae</taxon>
        <taxon>Tetranychus</taxon>
    </lineage>
</organism>
<dbReference type="SMART" id="SM00317">
    <property type="entry name" value="SET"/>
    <property type="match status" value="1"/>
</dbReference>
<dbReference type="Pfam" id="PF08236">
    <property type="entry name" value="SRI"/>
    <property type="match status" value="1"/>
</dbReference>
<evidence type="ECO:0000256" key="11">
    <source>
        <dbReference type="ARBA" id="ARBA00022782"/>
    </source>
</evidence>
<feature type="compositionally biased region" description="Basic and acidic residues" evidence="17">
    <location>
        <begin position="449"/>
        <end position="458"/>
    </location>
</feature>
<evidence type="ECO:0000256" key="3">
    <source>
        <dbReference type="ARBA" id="ARBA00012178"/>
    </source>
</evidence>
<feature type="region of interest" description="Disordered" evidence="17">
    <location>
        <begin position="30"/>
        <end position="212"/>
    </location>
</feature>
<dbReference type="Gene3D" id="2.20.70.10">
    <property type="match status" value="1"/>
</dbReference>
<keyword evidence="23" id="KW-1185">Reference proteome</keyword>
<dbReference type="PROSITE" id="PS50280">
    <property type="entry name" value="SET"/>
    <property type="match status" value="1"/>
</dbReference>
<protein>
    <recommendedName>
        <fullName evidence="3">[histone H3]-lysine(36) N-trimethyltransferase</fullName>
        <ecNumber evidence="3">2.1.1.359</ecNumber>
    </recommendedName>
</protein>
<evidence type="ECO:0000256" key="13">
    <source>
        <dbReference type="ARBA" id="ARBA00022853"/>
    </source>
</evidence>
<dbReference type="OMA" id="IFICERR"/>
<keyword evidence="12" id="KW-0862">Zinc</keyword>
<feature type="region of interest" description="Disordered" evidence="17">
    <location>
        <begin position="1085"/>
        <end position="1141"/>
    </location>
</feature>
<reference evidence="22" key="2">
    <citation type="submission" date="2015-06" db="UniProtKB">
        <authorList>
            <consortium name="EnsemblMetazoa"/>
        </authorList>
    </citation>
    <scope>IDENTIFICATION</scope>
</reference>
<proteinExistence type="predicted"/>
<dbReference type="InterPro" id="IPR001214">
    <property type="entry name" value="SET_dom"/>
</dbReference>
<dbReference type="Pfam" id="PF00856">
    <property type="entry name" value="SET"/>
    <property type="match status" value="1"/>
</dbReference>
<feature type="compositionally biased region" description="Low complexity" evidence="17">
    <location>
        <begin position="116"/>
        <end position="133"/>
    </location>
</feature>
<dbReference type="InterPro" id="IPR013257">
    <property type="entry name" value="SRI"/>
</dbReference>
<evidence type="ECO:0000256" key="15">
    <source>
        <dbReference type="ARBA" id="ARBA00023163"/>
    </source>
</evidence>
<evidence type="ECO:0000256" key="12">
    <source>
        <dbReference type="ARBA" id="ARBA00022833"/>
    </source>
</evidence>
<feature type="compositionally biased region" description="Polar residues" evidence="17">
    <location>
        <begin position="1434"/>
        <end position="1490"/>
    </location>
</feature>
<keyword evidence="7" id="KW-0489">Methyltransferase</keyword>
<dbReference type="CDD" id="cd00201">
    <property type="entry name" value="WW"/>
    <property type="match status" value="1"/>
</dbReference>
<evidence type="ECO:0000313" key="22">
    <source>
        <dbReference type="EnsemblMetazoa" id="tetur15g00050.1"/>
    </source>
</evidence>
<feature type="region of interest" description="Disordered" evidence="17">
    <location>
        <begin position="439"/>
        <end position="462"/>
    </location>
</feature>
<dbReference type="SMART" id="SM00456">
    <property type="entry name" value="WW"/>
    <property type="match status" value="1"/>
</dbReference>
<dbReference type="InterPro" id="IPR042294">
    <property type="entry name" value="SETD2_animal"/>
</dbReference>
<dbReference type="Gene3D" id="2.170.270.10">
    <property type="entry name" value="SET domain"/>
    <property type="match status" value="1"/>
</dbReference>
<gene>
    <name evidence="22" type="primary">107365578</name>
</gene>
<dbReference type="InterPro" id="IPR001202">
    <property type="entry name" value="WW_dom"/>
</dbReference>
<evidence type="ECO:0000256" key="1">
    <source>
        <dbReference type="ARBA" id="ARBA00004123"/>
    </source>
</evidence>
<feature type="region of interest" description="Disordered" evidence="17">
    <location>
        <begin position="907"/>
        <end position="953"/>
    </location>
</feature>
<keyword evidence="13" id="KW-0156">Chromatin regulator</keyword>
<evidence type="ECO:0000259" key="18">
    <source>
        <dbReference type="PROSITE" id="PS50020"/>
    </source>
</evidence>
<feature type="region of interest" description="Disordered" evidence="17">
    <location>
        <begin position="992"/>
        <end position="1023"/>
    </location>
</feature>
<feature type="compositionally biased region" description="Low complexity" evidence="17">
    <location>
        <begin position="1504"/>
        <end position="1521"/>
    </location>
</feature>
<evidence type="ECO:0000256" key="2">
    <source>
        <dbReference type="ARBA" id="ARBA00004286"/>
    </source>
</evidence>
<evidence type="ECO:0000256" key="17">
    <source>
        <dbReference type="SAM" id="MobiDB-lite"/>
    </source>
</evidence>
<dbReference type="GO" id="GO:0046872">
    <property type="term" value="F:metal ion binding"/>
    <property type="evidence" value="ECO:0007669"/>
    <property type="project" value="UniProtKB-KW"/>
</dbReference>
<evidence type="ECO:0000256" key="6">
    <source>
        <dbReference type="ARBA" id="ARBA00022553"/>
    </source>
</evidence>
<feature type="compositionally biased region" description="Polar residues" evidence="17">
    <location>
        <begin position="936"/>
        <end position="947"/>
    </location>
</feature>
<keyword evidence="9" id="KW-0949">S-adenosyl-L-methionine</keyword>
<dbReference type="InterPro" id="IPR006560">
    <property type="entry name" value="AWS_dom"/>
</dbReference>
<dbReference type="PROSITE" id="PS50868">
    <property type="entry name" value="POST_SET"/>
    <property type="match status" value="1"/>
</dbReference>
<evidence type="ECO:0000259" key="20">
    <source>
        <dbReference type="PROSITE" id="PS50868"/>
    </source>
</evidence>
<dbReference type="HOGENOM" id="CLU_242239_0_0_1"/>
<evidence type="ECO:0000259" key="21">
    <source>
        <dbReference type="PROSITE" id="PS51215"/>
    </source>
</evidence>
<feature type="compositionally biased region" description="Polar residues" evidence="17">
    <location>
        <begin position="48"/>
        <end position="101"/>
    </location>
</feature>
<keyword evidence="15" id="KW-0804">Transcription</keyword>
<dbReference type="eggNOG" id="KOG4442">
    <property type="taxonomic scope" value="Eukaryota"/>
</dbReference>
<dbReference type="Proteomes" id="UP000015104">
    <property type="component" value="Unassembled WGS sequence"/>
</dbReference>
<feature type="compositionally biased region" description="Low complexity" evidence="17">
    <location>
        <begin position="1420"/>
        <end position="1433"/>
    </location>
</feature>
<evidence type="ECO:0000256" key="9">
    <source>
        <dbReference type="ARBA" id="ARBA00022691"/>
    </source>
</evidence>
<dbReference type="STRING" id="32264.T1KM22"/>
<feature type="compositionally biased region" description="Basic and acidic residues" evidence="17">
    <location>
        <begin position="641"/>
        <end position="680"/>
    </location>
</feature>
<keyword evidence="5" id="KW-0217">Developmental protein</keyword>
<dbReference type="SMART" id="SM00508">
    <property type="entry name" value="PostSET"/>
    <property type="match status" value="1"/>
</dbReference>
<evidence type="ECO:0000259" key="19">
    <source>
        <dbReference type="PROSITE" id="PS50280"/>
    </source>
</evidence>
<feature type="region of interest" description="Disordered" evidence="17">
    <location>
        <begin position="1201"/>
        <end position="1236"/>
    </location>
</feature>
<dbReference type="InterPro" id="IPR003616">
    <property type="entry name" value="Post-SET_dom"/>
</dbReference>
<feature type="compositionally biased region" description="Low complexity" evidence="17">
    <location>
        <begin position="1201"/>
        <end position="1225"/>
    </location>
</feature>
<dbReference type="GO" id="GO:0005694">
    <property type="term" value="C:chromosome"/>
    <property type="evidence" value="ECO:0007669"/>
    <property type="project" value="UniProtKB-SubCell"/>
</dbReference>
<feature type="region of interest" description="Disordered" evidence="17">
    <location>
        <begin position="1356"/>
        <end position="1521"/>
    </location>
</feature>
<feature type="compositionally biased region" description="Polar residues" evidence="17">
    <location>
        <begin position="1365"/>
        <end position="1404"/>
    </location>
</feature>
<feature type="compositionally biased region" description="Polar residues" evidence="17">
    <location>
        <begin position="1108"/>
        <end position="1124"/>
    </location>
</feature>
<comment type="subcellular location">
    <subcellularLocation>
        <location evidence="2">Chromosome</location>
    </subcellularLocation>
    <subcellularLocation>
        <location evidence="1">Nucleus</location>
    </subcellularLocation>
</comment>
<evidence type="ECO:0000313" key="23">
    <source>
        <dbReference type="Proteomes" id="UP000015104"/>
    </source>
</evidence>
<dbReference type="PANTHER" id="PTHR46711">
    <property type="entry name" value="HISTONE-LYSINE N-METHYLTRANSFERASE SETD2"/>
    <property type="match status" value="1"/>
</dbReference>
<dbReference type="SUPFAM" id="SSF51045">
    <property type="entry name" value="WW domain"/>
    <property type="match status" value="1"/>
</dbReference>
<feature type="region of interest" description="Disordered" evidence="17">
    <location>
        <begin position="729"/>
        <end position="790"/>
    </location>
</feature>
<keyword evidence="8" id="KW-0808">Transferase</keyword>
<dbReference type="EnsemblMetazoa" id="tetur15g00050.1">
    <property type="protein sequence ID" value="tetur15g00050.1"/>
    <property type="gene ID" value="tetur15g00050"/>
</dbReference>
<dbReference type="EC" id="2.1.1.359" evidence="3"/>
<feature type="domain" description="SET" evidence="19">
    <location>
        <begin position="290"/>
        <end position="407"/>
    </location>
</feature>
<feature type="region of interest" description="Disordered" evidence="17">
    <location>
        <begin position="618"/>
        <end position="688"/>
    </location>
</feature>
<feature type="domain" description="AWS" evidence="21">
    <location>
        <begin position="235"/>
        <end position="288"/>
    </location>
</feature>
<dbReference type="InterPro" id="IPR044437">
    <property type="entry name" value="SETD2/Set2_SET"/>
</dbReference>
<dbReference type="OrthoDB" id="308383at2759"/>
<dbReference type="SUPFAM" id="SSF82199">
    <property type="entry name" value="SET domain"/>
    <property type="match status" value="1"/>
</dbReference>
<feature type="compositionally biased region" description="Polar residues" evidence="17">
    <location>
        <begin position="739"/>
        <end position="753"/>
    </location>
</feature>
<dbReference type="GO" id="GO:0140955">
    <property type="term" value="F:histone H3K36 trimethyltransferase activity"/>
    <property type="evidence" value="ECO:0007669"/>
    <property type="project" value="UniProtKB-EC"/>
</dbReference>
<dbReference type="PROSITE" id="PS51215">
    <property type="entry name" value="AWS"/>
    <property type="match status" value="1"/>
</dbReference>
<keyword evidence="6" id="KW-0597">Phosphoprotein</keyword>
<dbReference type="GO" id="GO:0006355">
    <property type="term" value="P:regulation of DNA-templated transcription"/>
    <property type="evidence" value="ECO:0007669"/>
    <property type="project" value="InterPro"/>
</dbReference>
<evidence type="ECO:0000256" key="10">
    <source>
        <dbReference type="ARBA" id="ARBA00022723"/>
    </source>
</evidence>
<sequence>MIPIMAASSAAEATINCCSDLSQQEDIVINKNDNNTDSNPEESDKDNCNITNNDTETSNDSLVTNSNSIPSASQTPTSPTNSNNIDGGSNVNNPDGSTPKTPDSDCFTQPLPPSHLPNLRSSSNHSSTSSTRTLDAEGQLNLKPEKVKSRWRRNSELESGHGTDHHGYANHSSQSPSSSSSSSSNNIAHETTKNSPLAPLNTNIPKETEPVPHYDHIDENIYLFERKKSKCKKEMRRMVCNCILTKEERQRGVLGCLDDCLNRMLMIECGNRCLLGDHCANKRFQKKQFAKVEPFRTVKKGWGLRAMQVIQPGQFIVEYVGEVLDPKEFKNRVKKYSKENKEHHYFMALKSDEIIDATIKGNLTRFINHSCDPNGETQKWTVNGELRIGFFATKLIEAGEEITFDYQFQRYGKKAQKCYCEAPCCRGFIGSTNDTDINIDGSLITPKQRSQEKTGEEEKSLEEEFEDLGLDEEIAKLTASGGIRNRQQTLMLARLMVRAEDTPNRTKLLEVLKGTLEIAYLRLFLDYHGLQLLWSWMADLEDVYLKGEILEVLAILPIPNKTVLKDSKVLDVVERWSKQAASEASQRKNGVSSVNAQLPLIVEPSTISSSSLPSTVIVKTEDKRDEQSVKVKEQQQQNEDQQPKKLEASDEVKKEDKDAPTESIEKPVKKEINSQSKEEIVNQNETVDTKVDSNTEIVPIVAEPVEEVKDTPVVDVQVEIELGCEVEIKQDINGVDTEIPSSENQSASSTPGDSTPGKPEPVRVRETRSSSTSSSTSTTDASSTTSNLPVVAERIIGRRVSLKSRNESKDEGSKENKVTKEIVKPVPDIVMLTSKLLYLWKDLKEVFRIPRLERQKRLEDEKEADRKAIEEQERKAKGLPVVYDPKIKRGIDNRDNTIAGILGLQGLRKKSAKRPADDKKQVQNNLNSSSPASNATGNTVNSENNSGPTPPKVNKEVYRMQFEMELMRKQYSQALDKYNEQIKQYEQMLHQQHMAGQPPGLHPSAPQPPNFDSNHLPSSSLSHHSPFKSGILFNSPNLLSLPPPVPPTLGMFSDPSNPFSGYGVNSEYSSNSGLATPVTPVAPLTPLTPSNDYHQAQPYNLESHHPNHINTSTTTSQHFSLSHSSKLEDQLRSEENQIDSDSQSIHATSVCNQSSNLSSFINPVLIECTNSLNHTLMSDEEAVISTDYGVEYVPVKKSKKSSFTTSSSSSSSTTTPSGTTTTTTSLRKENNSRNNNSSSINCNISSSCNNCNDSLETLFNSVYPAPGTYYLTPDNCYFVPPPFDLHGHQIEPIVFENVPRPFSPSFTKESIQTALPPNWCCSKDKQGNVYYYNRVTKMVQWDLPEVNLIFESEKQATPKKVETDVATSNTSQDETIVQPEQSMLDKSNQQQQTPSEVQSSQDPSSIADKTEACTDKPAVTNNPETTTTTSENEVQNSNDGPTLAPQSSRGTTPQASSEEQVVNGESKTPDNVTANEDSTSECMGTPSHTLPGSYEADPRKRRSSTNSTGTHHNSTINNSNNSIVRNFSSLMEINDGDLIASNRRDRSDKSERRIKEKFKAEMSEHIKYCLNPYRKIDCRVGRILCNEDFKYVARRLTHFVMLKELRHCRNTEDLCCSETVKHKAKEYVKKYMANKGPIYRPESNEEICKDKEKCSPNS</sequence>